<name>A0A3L6L1P8_9TRYP</name>
<gene>
    <name evidence="1" type="ORF">DPX39_090022700</name>
</gene>
<sequence length="92" mass="10325">MGVGNTIRVCFRGLGSERVKEIRKQLGNGDAVSQIFIRSFLGLYRRCCFTSFSVSVSVCVSSRVYVRVSVCVLLDRQLAFSPESHTSFSFLY</sequence>
<evidence type="ECO:0000313" key="1">
    <source>
        <dbReference type="EMBL" id="RHW70076.1"/>
    </source>
</evidence>
<dbReference type="AlphaFoldDB" id="A0A3L6L1P8"/>
<dbReference type="Proteomes" id="UP000266743">
    <property type="component" value="Chromosome 9"/>
</dbReference>
<proteinExistence type="predicted"/>
<accession>A0A3L6L1P8</accession>
<protein>
    <submittedName>
        <fullName evidence="1">Uncharacterized protein</fullName>
    </submittedName>
</protein>
<organism evidence="1 2">
    <name type="scientific">Trypanosoma brucei equiperdum</name>
    <dbReference type="NCBI Taxonomy" id="630700"/>
    <lineage>
        <taxon>Eukaryota</taxon>
        <taxon>Discoba</taxon>
        <taxon>Euglenozoa</taxon>
        <taxon>Kinetoplastea</taxon>
        <taxon>Metakinetoplastina</taxon>
        <taxon>Trypanosomatida</taxon>
        <taxon>Trypanosomatidae</taxon>
        <taxon>Trypanosoma</taxon>
    </lineage>
</organism>
<evidence type="ECO:0000313" key="2">
    <source>
        <dbReference type="Proteomes" id="UP000266743"/>
    </source>
</evidence>
<reference evidence="1 2" key="1">
    <citation type="submission" date="2018-09" db="EMBL/GenBank/DDBJ databases">
        <title>whole genome sequence of T. equiperdum IVM-t1 strain.</title>
        <authorList>
            <person name="Suganuma K."/>
        </authorList>
    </citation>
    <scope>NUCLEOTIDE SEQUENCE [LARGE SCALE GENOMIC DNA]</scope>
    <source>
        <strain evidence="1 2">IVM-t1</strain>
    </source>
</reference>
<dbReference type="EMBL" id="QSBY01000009">
    <property type="protein sequence ID" value="RHW70076.1"/>
    <property type="molecule type" value="Genomic_DNA"/>
</dbReference>
<comment type="caution">
    <text evidence="1">The sequence shown here is derived from an EMBL/GenBank/DDBJ whole genome shotgun (WGS) entry which is preliminary data.</text>
</comment>